<feature type="chain" id="PRO_5043403310" description="Lipoprotein" evidence="1">
    <location>
        <begin position="24"/>
        <end position="102"/>
    </location>
</feature>
<evidence type="ECO:0000313" key="2">
    <source>
        <dbReference type="EMBL" id="XBS71490.1"/>
    </source>
</evidence>
<feature type="signal peptide" evidence="1">
    <location>
        <begin position="1"/>
        <end position="23"/>
    </location>
</feature>
<evidence type="ECO:0008006" key="3">
    <source>
        <dbReference type="Google" id="ProtNLM"/>
    </source>
</evidence>
<protein>
    <recommendedName>
        <fullName evidence="3">Lipoprotein</fullName>
    </recommendedName>
</protein>
<keyword evidence="1" id="KW-0732">Signal</keyword>
<reference evidence="2" key="1">
    <citation type="submission" date="2024-06" db="EMBL/GenBank/DDBJ databases">
        <authorList>
            <person name="Coelho C."/>
            <person name="Bento M."/>
            <person name="Garcia E."/>
            <person name="Camelo A."/>
            <person name="Brandao I."/>
            <person name="Espirito Santo C."/>
            <person name="Trovao J."/>
            <person name="Verissimo A."/>
            <person name="Costa J."/>
            <person name="Tiago I."/>
        </authorList>
    </citation>
    <scope>NUCLEOTIDE SEQUENCE</scope>
    <source>
        <strain evidence="2">KWT182</strain>
    </source>
</reference>
<accession>A0AAU7QEH0</accession>
<gene>
    <name evidence="2" type="ORF">ABK905_11480</name>
</gene>
<dbReference type="AlphaFoldDB" id="A0AAU7QEH0"/>
<organism evidence="2">
    <name type="scientific">Acerihabitans sp. KWT182</name>
    <dbReference type="NCBI Taxonomy" id="3157919"/>
    <lineage>
        <taxon>Bacteria</taxon>
        <taxon>Pseudomonadati</taxon>
        <taxon>Pseudomonadota</taxon>
        <taxon>Gammaproteobacteria</taxon>
        <taxon>Enterobacterales</taxon>
        <taxon>Pectobacteriaceae</taxon>
        <taxon>Acerihabitans</taxon>
    </lineage>
</organism>
<name>A0AAU7QEH0_9GAMM</name>
<proteinExistence type="predicted"/>
<dbReference type="PROSITE" id="PS51257">
    <property type="entry name" value="PROKAR_LIPOPROTEIN"/>
    <property type="match status" value="1"/>
</dbReference>
<dbReference type="EMBL" id="CP157947">
    <property type="protein sequence ID" value="XBS71490.1"/>
    <property type="molecule type" value="Genomic_DNA"/>
</dbReference>
<sequence length="102" mass="11266">MFKITLPIMLAGAALLFSGCAYFNFTPGDKPSSTAPKLVSPPGQKQFWDNAKLFGPVPKEYQDEGNQECARQHNGKAIGYHPDPKDYYGHPFGKRGYLCALI</sequence>
<evidence type="ECO:0000256" key="1">
    <source>
        <dbReference type="SAM" id="SignalP"/>
    </source>
</evidence>